<evidence type="ECO:0000313" key="3">
    <source>
        <dbReference type="EMBL" id="CEK89014.1"/>
    </source>
</evidence>
<reference evidence="3" key="1">
    <citation type="submission" date="2014-12" db="EMBL/GenBank/DDBJ databases">
        <title>Insight into the proteome of Arion vulgaris.</title>
        <authorList>
            <person name="Aradska J."/>
            <person name="Bulat T."/>
            <person name="Smidak R."/>
            <person name="Sarate P."/>
            <person name="Gangsoo J."/>
            <person name="Sialana F."/>
            <person name="Bilban M."/>
            <person name="Lubec G."/>
        </authorList>
    </citation>
    <scope>NUCLEOTIDE SEQUENCE</scope>
    <source>
        <tissue evidence="3">Skin</tissue>
    </source>
</reference>
<proteinExistence type="predicted"/>
<dbReference type="Gene3D" id="3.40.50.300">
    <property type="entry name" value="P-loop containing nucleotide triphosphate hydrolases"/>
    <property type="match status" value="1"/>
</dbReference>
<feature type="non-terminal residue" evidence="3">
    <location>
        <position position="1"/>
    </location>
</feature>
<name>A0A0B7B6R8_9EUPU</name>
<dbReference type="InterPro" id="IPR041679">
    <property type="entry name" value="DNA2/NAM7-like_C"/>
</dbReference>
<dbReference type="EMBL" id="HACG01042149">
    <property type="protein sequence ID" value="CEK89014.1"/>
    <property type="molecule type" value="Transcribed_RNA"/>
</dbReference>
<gene>
    <name evidence="3" type="primary">ORF168442</name>
</gene>
<dbReference type="InterPro" id="IPR027417">
    <property type="entry name" value="P-loop_NTPase"/>
</dbReference>
<feature type="domain" description="DNA2/NAM7 helicase-like C-terminal" evidence="2">
    <location>
        <begin position="3"/>
        <end position="101"/>
    </location>
</feature>
<dbReference type="GO" id="GO:0031048">
    <property type="term" value="P:regulatory ncRNA-mediated heterochromatin formation"/>
    <property type="evidence" value="ECO:0007669"/>
    <property type="project" value="TreeGrafter"/>
</dbReference>
<dbReference type="InterPro" id="IPR045055">
    <property type="entry name" value="DNA2/NAM7-like"/>
</dbReference>
<feature type="region of interest" description="Disordered" evidence="1">
    <location>
        <begin position="802"/>
        <end position="821"/>
    </location>
</feature>
<dbReference type="GO" id="GO:0031380">
    <property type="term" value="C:nuclear RNA-directed RNA polymerase complex"/>
    <property type="evidence" value="ECO:0007669"/>
    <property type="project" value="TreeGrafter"/>
</dbReference>
<dbReference type="PANTHER" id="PTHR10887:SF341">
    <property type="entry name" value="NFX1-TYPE ZINC FINGER-CONTAINING PROTEIN 1"/>
    <property type="match status" value="1"/>
</dbReference>
<dbReference type="InterPro" id="IPR047187">
    <property type="entry name" value="SF1_C_Upf1"/>
</dbReference>
<feature type="region of interest" description="Disordered" evidence="1">
    <location>
        <begin position="853"/>
        <end position="891"/>
    </location>
</feature>
<sequence length="891" mass="99612">VHFLIALCQYLVNQGYEESQITILATYAGQVFAIKKHMKEVNFNHRVRVTAVDNYQGEENDIILLSLVRSNTENNVGFLKVDNRVCVALSRAKKGLYVTGNFDLLASNSKLWKNIVKTAKVEEIIGEGLPVACQKHPDFQKIMTVAEDFEQCPNGGCGRPCEDRLKCGHICGRKCHSYDFMHTDYKCQKSCTKKCVDGHPCKKKCSQECGDCRVMVKKQIPACGHEDDVPCYVPAIKASCSTKCNFLLECEHVCSGKCGQCKTNGKHENCVTPIAYTWPCGHTATVPCYRKPSVFPCPKKCEAILKCGHKCNGLCSDCLQGSVHVACEKKCIKTLPCGHTCPGFCSVPCLPCTTVSPVQCHHSGSSKTNQQPLCSDACIPCQEPCKYQCFHGKCTKLCSEICDVEVCQRRCHKTLKCNHACSGICGEMCVCSQCEEISNLPTKTPTSEVVLVDDGENSVTADVSSADVSSDASRQQTKNKMKLQTGKNRLVIKVPSCRHIFYVDELDNYIFNFDPDGCSYILCPVCKKPIFKCSRYEMINKERSRQREREQRIMRVETKVSEEKQTKLRMSQGRLEDSVFFSGFRSIDVAGIRNKVEAQALSFQLKCAFMLSEITSLLTNSSSDTTQHLKILKDALLKINGRLTDQQKSEFTTELLRYFWLHYLSHLESLATRHDIDLPLTMETLIKETKEGLNEMKPTDDMLYRAQHVSDTLRRRITEVSSEETVKARCLLLEHTTARAIKVMQSAENKMLCDLIETGKSTDRLLKDSMLPSRIRNKTGNDAASTKEKLQVYRGLANSNLYDKDDTSKVQPSQLSTQTRDKGWLSLARDLKLPVNTRANSLRPSARDVNLQINTRAEGLLSSSDTDSSDADSSDTESSDIAPGPLDIDSD</sequence>
<evidence type="ECO:0000259" key="2">
    <source>
        <dbReference type="Pfam" id="PF13087"/>
    </source>
</evidence>
<feature type="compositionally biased region" description="Polar residues" evidence="1">
    <location>
        <begin position="809"/>
        <end position="818"/>
    </location>
</feature>
<dbReference type="Pfam" id="PF13087">
    <property type="entry name" value="AAA_12"/>
    <property type="match status" value="1"/>
</dbReference>
<dbReference type="AlphaFoldDB" id="A0A0B7B6R8"/>
<dbReference type="SUPFAM" id="SSF52540">
    <property type="entry name" value="P-loop containing nucleoside triphosphate hydrolases"/>
    <property type="match status" value="1"/>
</dbReference>
<feature type="compositionally biased region" description="Acidic residues" evidence="1">
    <location>
        <begin position="867"/>
        <end position="878"/>
    </location>
</feature>
<evidence type="ECO:0000256" key="1">
    <source>
        <dbReference type="SAM" id="MobiDB-lite"/>
    </source>
</evidence>
<protein>
    <recommendedName>
        <fullName evidence="2">DNA2/NAM7 helicase-like C-terminal domain-containing protein</fullName>
    </recommendedName>
</protein>
<dbReference type="PANTHER" id="PTHR10887">
    <property type="entry name" value="DNA2/NAM7 HELICASE FAMILY"/>
    <property type="match status" value="1"/>
</dbReference>
<accession>A0A0B7B6R8</accession>
<dbReference type="CDD" id="cd18808">
    <property type="entry name" value="SF1_C_Upf1"/>
    <property type="match status" value="1"/>
</dbReference>
<organism evidence="3">
    <name type="scientific">Arion vulgaris</name>
    <dbReference type="NCBI Taxonomy" id="1028688"/>
    <lineage>
        <taxon>Eukaryota</taxon>
        <taxon>Metazoa</taxon>
        <taxon>Spiralia</taxon>
        <taxon>Lophotrochozoa</taxon>
        <taxon>Mollusca</taxon>
        <taxon>Gastropoda</taxon>
        <taxon>Heterobranchia</taxon>
        <taxon>Euthyneura</taxon>
        <taxon>Panpulmonata</taxon>
        <taxon>Eupulmonata</taxon>
        <taxon>Stylommatophora</taxon>
        <taxon>Helicina</taxon>
        <taxon>Arionoidea</taxon>
        <taxon>Arionidae</taxon>
        <taxon>Arion</taxon>
    </lineage>
</organism>